<protein>
    <recommendedName>
        <fullName evidence="5">Pentacotripeptide-repeat region of PRORP domain-containing protein</fullName>
    </recommendedName>
</protein>
<reference evidence="3" key="1">
    <citation type="submission" date="2016-04" db="EMBL/GenBank/DDBJ databases">
        <authorList>
            <person name="Evans L.H."/>
            <person name="Alamgir A."/>
            <person name="Owens N."/>
            <person name="Weber N.D."/>
            <person name="Virtaneva K."/>
            <person name="Barbian K."/>
            <person name="Babar A."/>
            <person name="Rosenke K."/>
        </authorList>
    </citation>
    <scope>NUCLEOTIDE SEQUENCE [LARGE SCALE GENOMIC DNA]</scope>
    <source>
        <strain evidence="3">CBS 101.48</strain>
    </source>
</reference>
<evidence type="ECO:0000313" key="4">
    <source>
        <dbReference type="Proteomes" id="UP000078561"/>
    </source>
</evidence>
<feature type="repeat" description="PPR" evidence="2">
    <location>
        <begin position="197"/>
        <end position="231"/>
    </location>
</feature>
<gene>
    <name evidence="3" type="primary">ABSGL_12225.1 scaffold 12718</name>
</gene>
<dbReference type="Pfam" id="PF13041">
    <property type="entry name" value="PPR_2"/>
    <property type="match status" value="1"/>
</dbReference>
<evidence type="ECO:0008006" key="5">
    <source>
        <dbReference type="Google" id="ProtNLM"/>
    </source>
</evidence>
<accession>A0A168R9G8</accession>
<dbReference type="AlphaFoldDB" id="A0A168R9G8"/>
<evidence type="ECO:0000256" key="1">
    <source>
        <dbReference type="ARBA" id="ARBA00022737"/>
    </source>
</evidence>
<dbReference type="InterPro" id="IPR051222">
    <property type="entry name" value="PPR/CCM1_RNA-binding"/>
</dbReference>
<dbReference type="EMBL" id="LT554584">
    <property type="protein sequence ID" value="SAM06337.1"/>
    <property type="molecule type" value="Genomic_DNA"/>
</dbReference>
<keyword evidence="4" id="KW-1185">Reference proteome</keyword>
<dbReference type="InterPro" id="IPR002885">
    <property type="entry name" value="PPR_rpt"/>
</dbReference>
<proteinExistence type="predicted"/>
<sequence length="490" mass="55043">MRRFFLSSLESRPTRLLHTCSKGRLQHQRLLTSGPSPSPPPTVTTDSSKVWAEKLLLAKRKESTSPVTASSPPCTSPSRILSQFYRGLATQNLDQLWPLYTIIYQANLHTRLTRQNYRQLVLVTARSAKTQRNLHRLLAVIEDMQQLAHPLRRSDFNMLMYWVGGATVPETRPRHLTEALGWLTTMETPAAGSIAPCVVTYNTLIHVASQANDLLTAQRLYHAMLAKGIQADAFTYTTLLQCMATMGDLQGVEDMLARLETKKLGGLVRNTVTWNMLLDCYYTHVAKYGDIIDEHVTIDDNNDGNDDDNDTVEGIGSSSTAANKSYEAKADSMFHAMVEALNEGSPTVPVADAITFQIYIDHLLRQDQRDDAIHTLLESMPQIQPTITMYNRLFASFKSDPIPASSLKLQQLYTSFQQQHHLRPTTETLDALVNALLDQQEPTLALKTFVDLSQQENLSPCPELIERLSNVLEEQQEQQEHQLSHTPSST</sequence>
<dbReference type="InterPro" id="IPR011990">
    <property type="entry name" value="TPR-like_helical_dom_sf"/>
</dbReference>
<dbReference type="InParanoid" id="A0A168R9G8"/>
<name>A0A168R9G8_ABSGL</name>
<dbReference type="NCBIfam" id="TIGR00756">
    <property type="entry name" value="PPR"/>
    <property type="match status" value="1"/>
</dbReference>
<dbReference type="PANTHER" id="PTHR47942:SF63">
    <property type="entry name" value="PENTATRICOPEPTIDE REPEAT-CONTAINING PROTEIN"/>
    <property type="match status" value="1"/>
</dbReference>
<dbReference type="Proteomes" id="UP000078561">
    <property type="component" value="Unassembled WGS sequence"/>
</dbReference>
<dbReference type="OrthoDB" id="1908178at2759"/>
<dbReference type="OMA" id="WPLYTYL"/>
<organism evidence="3">
    <name type="scientific">Absidia glauca</name>
    <name type="common">Pin mould</name>
    <dbReference type="NCBI Taxonomy" id="4829"/>
    <lineage>
        <taxon>Eukaryota</taxon>
        <taxon>Fungi</taxon>
        <taxon>Fungi incertae sedis</taxon>
        <taxon>Mucoromycota</taxon>
        <taxon>Mucoromycotina</taxon>
        <taxon>Mucoromycetes</taxon>
        <taxon>Mucorales</taxon>
        <taxon>Cunninghamellaceae</taxon>
        <taxon>Absidia</taxon>
    </lineage>
</organism>
<evidence type="ECO:0000313" key="3">
    <source>
        <dbReference type="EMBL" id="SAM06337.1"/>
    </source>
</evidence>
<dbReference type="STRING" id="4829.A0A168R9G8"/>
<dbReference type="Gene3D" id="1.25.40.10">
    <property type="entry name" value="Tetratricopeptide repeat domain"/>
    <property type="match status" value="2"/>
</dbReference>
<dbReference type="PANTHER" id="PTHR47942">
    <property type="entry name" value="TETRATRICOPEPTIDE REPEAT (TPR)-LIKE SUPERFAMILY PROTEIN-RELATED"/>
    <property type="match status" value="1"/>
</dbReference>
<dbReference type="PROSITE" id="PS51375">
    <property type="entry name" value="PPR"/>
    <property type="match status" value="1"/>
</dbReference>
<keyword evidence="1" id="KW-0677">Repeat</keyword>
<evidence type="ECO:0000256" key="2">
    <source>
        <dbReference type="PROSITE-ProRule" id="PRU00708"/>
    </source>
</evidence>